<proteinExistence type="predicted"/>
<evidence type="ECO:0000313" key="2">
    <source>
        <dbReference type="Proteomes" id="UP001500067"/>
    </source>
</evidence>
<keyword evidence="2" id="KW-1185">Reference proteome</keyword>
<name>A0ABP8NLN7_9BACT</name>
<dbReference type="RefSeq" id="WP_345083908.1">
    <property type="nucleotide sequence ID" value="NZ_BAABFA010000019.1"/>
</dbReference>
<organism evidence="1 2">
    <name type="scientific">Nemorincola caseinilytica</name>
    <dbReference type="NCBI Taxonomy" id="2054315"/>
    <lineage>
        <taxon>Bacteria</taxon>
        <taxon>Pseudomonadati</taxon>
        <taxon>Bacteroidota</taxon>
        <taxon>Chitinophagia</taxon>
        <taxon>Chitinophagales</taxon>
        <taxon>Chitinophagaceae</taxon>
        <taxon>Nemorincola</taxon>
    </lineage>
</organism>
<reference evidence="2" key="1">
    <citation type="journal article" date="2019" name="Int. J. Syst. Evol. Microbiol.">
        <title>The Global Catalogue of Microorganisms (GCM) 10K type strain sequencing project: providing services to taxonomists for standard genome sequencing and annotation.</title>
        <authorList>
            <consortium name="The Broad Institute Genomics Platform"/>
            <consortium name="The Broad Institute Genome Sequencing Center for Infectious Disease"/>
            <person name="Wu L."/>
            <person name="Ma J."/>
        </authorList>
    </citation>
    <scope>NUCLEOTIDE SEQUENCE [LARGE SCALE GENOMIC DNA]</scope>
    <source>
        <strain evidence="2">JCM 32105</strain>
    </source>
</reference>
<protein>
    <submittedName>
        <fullName evidence="1">Uncharacterized protein</fullName>
    </submittedName>
</protein>
<sequence length="150" mass="16407">MQGNIIAVNIPISRKGELNFFQVNLPDDVKGITGIVAELRGFNATPDLSTRTLAGTLKLQAEQNAGICYSCQLYTGRNAIEDVISGFTYAGGNITDLYPSVYSGSTFRGIQPVKIPNSYVVFGCFEDNIGRQMNQDVAYNVGLHLYTVWN</sequence>
<evidence type="ECO:0000313" key="1">
    <source>
        <dbReference type="EMBL" id="GAA4468421.1"/>
    </source>
</evidence>
<accession>A0ABP8NLN7</accession>
<comment type="caution">
    <text evidence="1">The sequence shown here is derived from an EMBL/GenBank/DDBJ whole genome shotgun (WGS) entry which is preliminary data.</text>
</comment>
<dbReference type="EMBL" id="BAABFA010000019">
    <property type="protein sequence ID" value="GAA4468421.1"/>
    <property type="molecule type" value="Genomic_DNA"/>
</dbReference>
<dbReference type="Proteomes" id="UP001500067">
    <property type="component" value="Unassembled WGS sequence"/>
</dbReference>
<gene>
    <name evidence="1" type="ORF">GCM10023093_25990</name>
</gene>